<dbReference type="EMBL" id="JACLYY010000013">
    <property type="protein sequence ID" value="MBM6738887.1"/>
    <property type="molecule type" value="Genomic_DNA"/>
</dbReference>
<evidence type="ECO:0000313" key="3">
    <source>
        <dbReference type="Proteomes" id="UP000716906"/>
    </source>
</evidence>
<organism evidence="2 3">
    <name type="scientific">Faecalicatena fissicatena</name>
    <dbReference type="NCBI Taxonomy" id="290055"/>
    <lineage>
        <taxon>Bacteria</taxon>
        <taxon>Bacillati</taxon>
        <taxon>Bacillota</taxon>
        <taxon>Clostridia</taxon>
        <taxon>Lachnospirales</taxon>
        <taxon>Lachnospiraceae</taxon>
        <taxon>Faecalicatena</taxon>
    </lineage>
</organism>
<dbReference type="Gene3D" id="1.10.3210.10">
    <property type="entry name" value="Hypothetical protein af1432"/>
    <property type="match status" value="1"/>
</dbReference>
<evidence type="ECO:0000313" key="2">
    <source>
        <dbReference type="EMBL" id="MBM6738887.1"/>
    </source>
</evidence>
<evidence type="ECO:0000259" key="1">
    <source>
        <dbReference type="SMART" id="SM00471"/>
    </source>
</evidence>
<reference evidence="2 3" key="1">
    <citation type="journal article" date="2021" name="Sci. Rep.">
        <title>The distribution of antibiotic resistance genes in chicken gut microbiota commensals.</title>
        <authorList>
            <person name="Juricova H."/>
            <person name="Matiasovicova J."/>
            <person name="Kubasova T."/>
            <person name="Cejkova D."/>
            <person name="Rychlik I."/>
        </authorList>
    </citation>
    <scope>NUCLEOTIDE SEQUENCE [LARGE SCALE GENOMIC DNA]</scope>
    <source>
        <strain evidence="2 3">An773</strain>
    </source>
</reference>
<dbReference type="InterPro" id="IPR003607">
    <property type="entry name" value="HD/PDEase_dom"/>
</dbReference>
<dbReference type="Proteomes" id="UP000716906">
    <property type="component" value="Unassembled WGS sequence"/>
</dbReference>
<proteinExistence type="predicted"/>
<dbReference type="Pfam" id="PF01966">
    <property type="entry name" value="HD"/>
    <property type="match status" value="1"/>
</dbReference>
<comment type="caution">
    <text evidence="2">The sequence shown here is derived from an EMBL/GenBank/DDBJ whole genome shotgun (WGS) entry which is preliminary data.</text>
</comment>
<feature type="domain" description="HD/PDEase" evidence="1">
    <location>
        <begin position="43"/>
        <end position="158"/>
    </location>
</feature>
<gene>
    <name evidence="2" type="ORF">H7U36_12385</name>
</gene>
<accession>A0ABS2EBE6</accession>
<keyword evidence="3" id="KW-1185">Reference proteome</keyword>
<dbReference type="SUPFAM" id="SSF109604">
    <property type="entry name" value="HD-domain/PDEase-like"/>
    <property type="match status" value="1"/>
</dbReference>
<dbReference type="SMART" id="SM00471">
    <property type="entry name" value="HDc"/>
    <property type="match status" value="1"/>
</dbReference>
<protein>
    <submittedName>
        <fullName evidence="2">HD domain-containing protein</fullName>
    </submittedName>
</protein>
<sequence length="233" mass="26154">MAVRYIEILEEKSLSVTFKQIRSDEEIGLLIEQGNEILNELGYTEHSRKHAAKVADTAGKILKELGYGKHKIELGRIAGYMHDIGNSVNRHDHPHSGAVLAYQILKERGAELSDAMTVMTAIGHHDEDTGAAVDEVSAALILADKTDVRRNRVQNPVPANFDIHDRVNYAALSSTLTIDKDKRVIRMEIELDDTMCTVMDYFEIFLQRMIMCRRAAERLGCKFKLVANGSKLC</sequence>
<dbReference type="InterPro" id="IPR006674">
    <property type="entry name" value="HD_domain"/>
</dbReference>
<name>A0ABS2EBE6_9FIRM</name>
<dbReference type="RefSeq" id="WP_052083735.1">
    <property type="nucleotide sequence ID" value="NZ_JACLYY010000013.1"/>
</dbReference>